<evidence type="ECO:0000313" key="5">
    <source>
        <dbReference type="Proteomes" id="UP000288805"/>
    </source>
</evidence>
<evidence type="ECO:0000313" key="4">
    <source>
        <dbReference type="EMBL" id="RVX04421.1"/>
    </source>
</evidence>
<name>A0A438E746_VITVI</name>
<gene>
    <name evidence="3" type="primary">Hebp2_0</name>
    <name evidence="4" type="synonym">Hebp2_1</name>
    <name evidence="4" type="ORF">CK203_018530</name>
    <name evidence="3" type="ORF">CK203_070345</name>
</gene>
<dbReference type="PANTHER" id="PTHR11220:SF36">
    <property type="entry name" value="SOUL HEME-BINDING PROTEIN"/>
    <property type="match status" value="1"/>
</dbReference>
<dbReference type="Pfam" id="PF04832">
    <property type="entry name" value="SOUL"/>
    <property type="match status" value="1"/>
</dbReference>
<dbReference type="EMBL" id="QGNW01000061">
    <property type="protein sequence ID" value="RVX04421.1"/>
    <property type="molecule type" value="Genomic_DNA"/>
</dbReference>
<dbReference type="Proteomes" id="UP000288805">
    <property type="component" value="Unassembled WGS sequence"/>
</dbReference>
<dbReference type="InterPro" id="IPR006917">
    <property type="entry name" value="SOUL_heme-bd"/>
</dbReference>
<dbReference type="PANTHER" id="PTHR11220">
    <property type="entry name" value="HEME-BINDING PROTEIN-RELATED"/>
    <property type="match status" value="1"/>
</dbReference>
<evidence type="ECO:0000256" key="2">
    <source>
        <dbReference type="SAM" id="SignalP"/>
    </source>
</evidence>
<keyword evidence="2" id="KW-0732">Signal</keyword>
<dbReference type="AlphaFoldDB" id="A0A438E746"/>
<dbReference type="SUPFAM" id="SSF55136">
    <property type="entry name" value="Probable bacterial effector-binding domain"/>
    <property type="match status" value="1"/>
</dbReference>
<proteinExistence type="inferred from homology"/>
<comment type="similarity">
    <text evidence="1">Belongs to the HEBP family.</text>
</comment>
<organism evidence="3 5">
    <name type="scientific">Vitis vinifera</name>
    <name type="common">Grape</name>
    <dbReference type="NCBI Taxonomy" id="29760"/>
    <lineage>
        <taxon>Eukaryota</taxon>
        <taxon>Viridiplantae</taxon>
        <taxon>Streptophyta</taxon>
        <taxon>Embryophyta</taxon>
        <taxon>Tracheophyta</taxon>
        <taxon>Spermatophyta</taxon>
        <taxon>Magnoliopsida</taxon>
        <taxon>eudicotyledons</taxon>
        <taxon>Gunneridae</taxon>
        <taxon>Pentapetalae</taxon>
        <taxon>rosids</taxon>
        <taxon>Vitales</taxon>
        <taxon>Vitaceae</taxon>
        <taxon>Viteae</taxon>
        <taxon>Vitis</taxon>
    </lineage>
</organism>
<protein>
    <submittedName>
        <fullName evidence="3">Heme-binding protein 2</fullName>
    </submittedName>
</protein>
<dbReference type="EMBL" id="QGNW01001381">
    <property type="protein sequence ID" value="RVW43454.1"/>
    <property type="molecule type" value="Genomic_DNA"/>
</dbReference>
<sequence length="212" mass="23827">MVKDLLVLIAYLSFLVVSGHAIDSPQYTVIHSQSDFQIRLYRQSSWMSATVHGTSFNKSTKDAFHRLYKYIHGANLNSSQFAITAPVLTSVTPSALGSEYTVRFFLSPKYEESPPQPYPELNLQFDKWRSHCVAVRVFPGFAKDDTISKEIKALETSLDDYLFGKSAVLEEKNSYTIAQYNASYHPTGRVNEVWLNISGLTAEGCPSYGGKY</sequence>
<dbReference type="Gene3D" id="3.20.80.10">
    <property type="entry name" value="Regulatory factor, effector binding domain"/>
    <property type="match status" value="1"/>
</dbReference>
<dbReference type="FunFam" id="3.20.80.10:FF:000002">
    <property type="entry name" value="Heme-binding protein 2"/>
    <property type="match status" value="1"/>
</dbReference>
<feature type="signal peptide" evidence="2">
    <location>
        <begin position="1"/>
        <end position="21"/>
    </location>
</feature>
<dbReference type="InterPro" id="IPR011256">
    <property type="entry name" value="Reg_factor_effector_dom_sf"/>
</dbReference>
<evidence type="ECO:0000313" key="3">
    <source>
        <dbReference type="EMBL" id="RVW43454.1"/>
    </source>
</evidence>
<evidence type="ECO:0000256" key="1">
    <source>
        <dbReference type="ARBA" id="ARBA00009817"/>
    </source>
</evidence>
<feature type="chain" id="PRO_5036108559" evidence="2">
    <location>
        <begin position="22"/>
        <end position="212"/>
    </location>
</feature>
<comment type="caution">
    <text evidence="3">The sequence shown here is derived from an EMBL/GenBank/DDBJ whole genome shotgun (WGS) entry which is preliminary data.</text>
</comment>
<accession>A0A438E746</accession>
<reference evidence="3 5" key="1">
    <citation type="journal article" date="2018" name="PLoS Genet.">
        <title>Population sequencing reveals clonal diversity and ancestral inbreeding in the grapevine cultivar Chardonnay.</title>
        <authorList>
            <person name="Roach M.J."/>
            <person name="Johnson D.L."/>
            <person name="Bohlmann J."/>
            <person name="van Vuuren H.J."/>
            <person name="Jones S.J."/>
            <person name="Pretorius I.S."/>
            <person name="Schmidt S.A."/>
            <person name="Borneman A.R."/>
        </authorList>
    </citation>
    <scope>NUCLEOTIDE SEQUENCE [LARGE SCALE GENOMIC DNA]</scope>
    <source>
        <strain evidence="5">cv. Chardonnay</strain>
        <strain evidence="3">I10V1</strain>
        <tissue evidence="3">Leaf</tissue>
    </source>
</reference>